<dbReference type="OrthoDB" id="6711882at2"/>
<protein>
    <submittedName>
        <fullName evidence="8">MFS transporter</fullName>
    </submittedName>
</protein>
<dbReference type="InterPro" id="IPR036259">
    <property type="entry name" value="MFS_trans_sf"/>
</dbReference>
<dbReference type="InterPro" id="IPR020846">
    <property type="entry name" value="MFS_dom"/>
</dbReference>
<accession>A0A095TA09</accession>
<feature type="transmembrane region" description="Helical" evidence="6">
    <location>
        <begin position="298"/>
        <end position="320"/>
    </location>
</feature>
<evidence type="ECO:0000256" key="3">
    <source>
        <dbReference type="ARBA" id="ARBA00022692"/>
    </source>
</evidence>
<dbReference type="SUPFAM" id="SSF103473">
    <property type="entry name" value="MFS general substrate transporter"/>
    <property type="match status" value="1"/>
</dbReference>
<dbReference type="InterPro" id="IPR011701">
    <property type="entry name" value="MFS"/>
</dbReference>
<dbReference type="RefSeq" id="WP_038020190.1">
    <property type="nucleotide sequence ID" value="NZ_JPKR02000002.1"/>
</dbReference>
<evidence type="ECO:0000256" key="2">
    <source>
        <dbReference type="ARBA" id="ARBA00022475"/>
    </source>
</evidence>
<name>A0A095TA09_9GAMM</name>
<dbReference type="PANTHER" id="PTHR43124:SF10">
    <property type="entry name" value="PURINE EFFLUX PUMP PBUE"/>
    <property type="match status" value="1"/>
</dbReference>
<keyword evidence="3 6" id="KW-0812">Transmembrane</keyword>
<sequence length="402" mass="43490">MPLLTKTMDYKAVMRLAMVIAFIQFANALEYMASTPVFAFMADTFSVPVSFSGYASGLYTLGAVLSGSAAFYRIDRVNKKQFLMMNMLLLAAVTYCSTLTTQFGTLLALRFFAGVVGGTTMGVGITILINCAPENLRGKVLATVIASFPMVSIAGMPAVLFLCTHYGWHFALWSVSVLCLFCLPLIIFIVPGDTPPSGSRNKIAMDKQTLVFASCTAVVQFSPMLIIPVLTPLLMQFMGAQQQQLPGLFLTGGIVGYLSTKMTGILISRVSVLSLATVSTLLFATSLLIPATGSDRSLLFISLFLAASYSRLVAASSLAVRYPDNKQRAGFSSLQTTLMFLFTTLAFFLSSLLLPEALITTQHLNRLLIVSALSAGVFPLMVIMLQNKLTYRTRKADHPGID</sequence>
<evidence type="ECO:0000259" key="7">
    <source>
        <dbReference type="PROSITE" id="PS50850"/>
    </source>
</evidence>
<feature type="transmembrane region" description="Helical" evidence="6">
    <location>
        <begin position="168"/>
        <end position="190"/>
    </location>
</feature>
<keyword evidence="2" id="KW-1003">Cell membrane</keyword>
<dbReference type="AlphaFoldDB" id="A0A095TA09"/>
<gene>
    <name evidence="8" type="ORF">HA49_10800</name>
</gene>
<organism evidence="8 9">
    <name type="scientific">Tatumella morbirosei</name>
    <dbReference type="NCBI Taxonomy" id="642227"/>
    <lineage>
        <taxon>Bacteria</taxon>
        <taxon>Pseudomonadati</taxon>
        <taxon>Pseudomonadota</taxon>
        <taxon>Gammaproteobacteria</taxon>
        <taxon>Enterobacterales</taxon>
        <taxon>Erwiniaceae</taxon>
        <taxon>Tatumella</taxon>
    </lineage>
</organism>
<feature type="transmembrane region" description="Helical" evidence="6">
    <location>
        <begin position="83"/>
        <end position="101"/>
    </location>
</feature>
<evidence type="ECO:0000313" key="8">
    <source>
        <dbReference type="EMBL" id="KGD73726.1"/>
    </source>
</evidence>
<keyword evidence="4 6" id="KW-1133">Transmembrane helix</keyword>
<feature type="transmembrane region" description="Helical" evidence="6">
    <location>
        <begin position="332"/>
        <end position="354"/>
    </location>
</feature>
<feature type="transmembrane region" description="Helical" evidence="6">
    <location>
        <begin position="140"/>
        <end position="162"/>
    </location>
</feature>
<evidence type="ECO:0000313" key="9">
    <source>
        <dbReference type="Proteomes" id="UP000029577"/>
    </source>
</evidence>
<comment type="subcellular location">
    <subcellularLocation>
        <location evidence="1">Cell membrane</location>
        <topology evidence="1">Multi-pass membrane protein</topology>
    </subcellularLocation>
</comment>
<reference evidence="8" key="1">
    <citation type="submission" date="2014-12" db="EMBL/GenBank/DDBJ databases">
        <title>The draft genome of the Tatumella morbirosei type strain, LMG23360T isolated from pineapple rot.</title>
        <authorList>
            <person name="Smits T.H."/>
            <person name="Palmer M."/>
            <person name="Venter S.N."/>
            <person name="Duffy B."/>
            <person name="Steenkamp E.T."/>
            <person name="Chan W.Y."/>
            <person name="Coutinho T.A."/>
            <person name="Coetzee M.P."/>
            <person name="De Maayer P."/>
        </authorList>
    </citation>
    <scope>NUCLEOTIDE SEQUENCE [LARGE SCALE GENOMIC DNA]</scope>
    <source>
        <strain evidence="8">LMG 23360</strain>
    </source>
</reference>
<proteinExistence type="predicted"/>
<feature type="transmembrane region" description="Helical" evidence="6">
    <location>
        <begin position="107"/>
        <end position="128"/>
    </location>
</feature>
<feature type="transmembrane region" description="Helical" evidence="6">
    <location>
        <begin position="366"/>
        <end position="385"/>
    </location>
</feature>
<feature type="transmembrane region" description="Helical" evidence="6">
    <location>
        <begin position="272"/>
        <end position="292"/>
    </location>
</feature>
<dbReference type="GO" id="GO:0022857">
    <property type="term" value="F:transmembrane transporter activity"/>
    <property type="evidence" value="ECO:0007669"/>
    <property type="project" value="InterPro"/>
</dbReference>
<dbReference type="EMBL" id="JPKR02000002">
    <property type="protein sequence ID" value="KGD73726.1"/>
    <property type="molecule type" value="Genomic_DNA"/>
</dbReference>
<dbReference type="Pfam" id="PF07690">
    <property type="entry name" value="MFS_1"/>
    <property type="match status" value="1"/>
</dbReference>
<dbReference type="STRING" id="642227.HA49_10800"/>
<dbReference type="PROSITE" id="PS50850">
    <property type="entry name" value="MFS"/>
    <property type="match status" value="1"/>
</dbReference>
<dbReference type="InterPro" id="IPR050189">
    <property type="entry name" value="MFS_Efflux_Transporters"/>
</dbReference>
<feature type="transmembrane region" description="Helical" evidence="6">
    <location>
        <begin position="210"/>
        <end position="231"/>
    </location>
</feature>
<feature type="transmembrane region" description="Helical" evidence="6">
    <location>
        <begin position="52"/>
        <end position="71"/>
    </location>
</feature>
<keyword evidence="9" id="KW-1185">Reference proteome</keyword>
<keyword evidence="5 6" id="KW-0472">Membrane</keyword>
<evidence type="ECO:0000256" key="6">
    <source>
        <dbReference type="SAM" id="Phobius"/>
    </source>
</evidence>
<comment type="caution">
    <text evidence="8">The sequence shown here is derived from an EMBL/GenBank/DDBJ whole genome shotgun (WGS) entry which is preliminary data.</text>
</comment>
<dbReference type="eggNOG" id="COG2814">
    <property type="taxonomic scope" value="Bacteria"/>
</dbReference>
<evidence type="ECO:0000256" key="5">
    <source>
        <dbReference type="ARBA" id="ARBA00023136"/>
    </source>
</evidence>
<dbReference type="GO" id="GO:0005886">
    <property type="term" value="C:plasma membrane"/>
    <property type="evidence" value="ECO:0007669"/>
    <property type="project" value="UniProtKB-SubCell"/>
</dbReference>
<evidence type="ECO:0000256" key="1">
    <source>
        <dbReference type="ARBA" id="ARBA00004651"/>
    </source>
</evidence>
<evidence type="ECO:0000256" key="4">
    <source>
        <dbReference type="ARBA" id="ARBA00022989"/>
    </source>
</evidence>
<feature type="domain" description="Major facilitator superfamily (MFS) profile" evidence="7">
    <location>
        <begin position="16"/>
        <end position="390"/>
    </location>
</feature>
<dbReference type="Gene3D" id="1.20.1250.20">
    <property type="entry name" value="MFS general substrate transporter like domains"/>
    <property type="match status" value="1"/>
</dbReference>
<dbReference type="Proteomes" id="UP000029577">
    <property type="component" value="Unassembled WGS sequence"/>
</dbReference>
<dbReference type="PANTHER" id="PTHR43124">
    <property type="entry name" value="PURINE EFFLUX PUMP PBUE"/>
    <property type="match status" value="1"/>
</dbReference>
<feature type="transmembrane region" description="Helical" evidence="6">
    <location>
        <begin position="243"/>
        <end position="260"/>
    </location>
</feature>